<dbReference type="InterPro" id="IPR035983">
    <property type="entry name" value="Hect_E3_ubiquitin_ligase"/>
</dbReference>
<keyword evidence="12" id="KW-1185">Reference proteome</keyword>
<dbReference type="GO" id="GO:0090263">
    <property type="term" value="P:positive regulation of canonical Wnt signaling pathway"/>
    <property type="evidence" value="ECO:0007669"/>
    <property type="project" value="TreeGrafter"/>
</dbReference>
<feature type="domain" description="HECT" evidence="8">
    <location>
        <begin position="2753"/>
        <end position="3042"/>
    </location>
</feature>
<dbReference type="Gene3D" id="3.30.2410.10">
    <property type="entry name" value="Hect, E3 ligase catalytic domain"/>
    <property type="match status" value="1"/>
</dbReference>
<evidence type="ECO:0000259" key="10">
    <source>
        <dbReference type="PROSITE" id="PS51309"/>
    </source>
</evidence>
<feature type="region of interest" description="Disordered" evidence="7">
    <location>
        <begin position="1626"/>
        <end position="1654"/>
    </location>
</feature>
<feature type="region of interest" description="Disordered" evidence="7">
    <location>
        <begin position="322"/>
        <end position="343"/>
    </location>
</feature>
<sequence length="3042" mass="333029">MTSLHFIVQPLPATDDQLNDRLREVSEKLNRHGFHASQALSSLRNVTISQCVMSASHIALLLEDGQVCRVSYHVAIDRLDLNKSADTKTRPSKLDNVGEPAPRPRGGTLVVESPMVLVSEAQGNSSNPASSASRWTTSASMSGAPTGTRNNNQQGYNRMQRTVHVSRARRSGVIVGGRPLVPAAIVPEDLVNQCQVVLQGKSRNLIIRELQRTNLDVNMAVNNLLSRDDEGEGEDEDSQDYSMPDDLISLLDSGMHDHPSVIIDADAMFNEDMFGYSTLRSRGSVTRSRLVDRERELERDREIFRIRDRRRLESFREDMKSLDRDKNDSMSTDGTKKSNLPSQNPVILGEELEFWTEKDGDNPRFTHIGAMHSDLIAIGTNGQLYCWRWTDSEPYRSLENPLCRHPKAANLGLLNERLVGLAACSVRASVLTESGKIATLLDETLNFASSKLEHPATMFTEFQTDHVAAIHACPLYTCAQLDSGALYWWGVMPFAQRKKLLEKTRSRKKKSKETSSSPASDIVAGSTVCLRSTPLYHAGAMAFSLINGIPKVGHLVDSAWLLSDSCRFRLRPLASESRSDVKAEVKCSETKTDMPPPSPASSVCSDHSSASLPASLKRKKATTPIKEEDKKEEEERWPLRNVVFIEDMRTVQLGKVLKVDGAYAAVRFQSRDGDGVNAKDDAAASLLQDCRLLRKDELQVVMKGMSAPRNPDCFQKVPKKVNMMESGQILAVTIDCDNIHAVAQNGSRLNYIVHNLSTGKLEQNCLFPTDAQSFQGTRRSPIRLYGSSEDSPMALCDGNGAIYPLAKDCNENIRDPLWLDLPPLSCMDMRVCHLPAVPLNQKNKAAVVALAIQHQRLMPYILRCQLDKVKSVLASIEEDIKSNPSCKLLQEVLREHCDGNRNIIHMCVSVCIPTSNKDYDPEQSITASFGGMPDVVSTAVDALTSIQRTEEASSRSSMTVRELIRRASSTARGVTGLDVRDLDREEAGISIPPIHWPTEPPPSYDSVHSDSSTSSLGGGLGAAAIAGSSTAGTNCEFTTVGAAPVKLEDKERRTVGLQILRLLLEAPIMQSHLLSLLTARGLHTLYAGVCGRAYPAGLAIMTAALKVAGRGERGEVDRGALMTMIYPSGSSLDNSPLHMLCANDTCSFTWTGAEHINQDIFECKTCGLTGTLCCCTECARVCHKGHECKLKKTAPTAYCDCWEKCKCKALVAGQQSTRFTLLHKLLTETDLVNIPNSRGENILLFLVQTVGRQMSEQRNYRPPRVRVTTTRKTQIADDLEMPEHDLEPPKFGRRALERILNDWTAVKAMINSGQKQTNIGGGGEVVYEEQMYLESQSGTARLDKFTHCLWSRASVHDSTQMLDALLTTIIREMQNDSIPNRREEAQSVARRFVRSVARVYVVLNIEMIPSTGKKRCASFPPCQPIIKCRRAFQALVSVAIPELCQTAISLITPVRLGVARPTAPFSLVSANMEAVQGSEEVFATDPLPPRPASVDSTRDNIALLPRTSPHPHPQVPPANDEDEGEGETEGVEAGDGMHADEDHSDHEDRQSEHSDHDDNPEHDREAPPPDNEDGPGESDMDLDLMAESESDSESSHSNQDNVSIQRSAVTAATAGSDAGLGSLAHFSEDEESGESSNQEEDYESEAGESEEHEDELVYMDEQLERRSTPVTVAIAAGAHGQRTLQAPQTMQWAIRQREPTTATPTTRPPTTTNNNTATSRRSESTSGNNLIYIDPGTLRRGTSISTAITSTNQDAAITMATTASQLARAFGIVVRLLTDLLNMLQNYHTLAPNLPCVLNITEQQEQELQSYADEQLRPTWDWLVAIMDSTEAQLRFGSALSNSSDPSCPHHPLHSAHLRTSRERPTPRDEPRPLQVIDTRRRHRFGTILASTPASADGNSARRDFLSYALSLMRSHNDEHADSLPVIDISALKHSAYVFDALIYYMRTVPESDVDTLKDGISVISWQDGEENENDEQDDDMVTTSITMDTESLEGESECALSGGGGAKVGRKHPFFQRSDSTIFLGCPPPDAFHTPLVEALPLADQPHLLQPNSRREDLFGMARPTVFSRSVSAVEARDGAESSRAGSPFQKLPLNLSLTTRVEDNRTELVRGFHSALYQGLQNRIRTHAEPLAQRLELPLGPQSAAINLSLSATGSPSRSRDANHLLSQALSGSPGPLPNLDPLPETVATGPVEEDTSSSGVIVEMSSSLAVPQGGTGREMLRPIIPVSMEVSGGQRMSLDAGRSDISQPSVIMHTASSLPTQTTATPDGSGFIPSVSSSQEGHAVLSSSSSSLPACEMSQATLAGASLSPARPLPVASFSSSLDSGSHSGTGDGTIHSQDLPLDLVGANENVSNTVDIETSDQSLVPPHSASLTNLSAASAPTATVTATRFQTPIGHIVSHDILLGRWRLALDLFGRVFCDDVGAEPGSIISELGGFPVKEGRFRREMEKLRTNQQRDLTLDVERERSALITHTFRQLNNHYNRRTNNSSTPLAAHRVKVIFKDEPGEGSGVARSFYTAVANALLSEEKLPSLEGVLVGGKSMNYNLIQRMRNRERERDRHRSIVRRSGDRESRRTLSYDAPPFYMPTTESYGRGGGGTGGGGSGGGSSGIGTGTSSTESTQESGDTSLTVYRRQLGERLFPKVQALQPSLAPKITGMLLELSPAQLLLLLASEETLRQRVDEALDIILSHGRESAESLLDLDIFNLSADKNKKSGSLAGTAGTAARSGEEEDDEGEDNAPLFWQPGKRGYYSPRAGRNTPERLNAFRNVGRIIGLCLLQNEICPLFLNRHVLKYLLGRRIGWHDLAFFDPVMYESLRTLVEDSETKDASLIFAALDLNFSVELCAEEGGETVELQPDGAEIEVNASNVHLYVQKYAQMRMIHCQEKALKHMRMGVFDVIPSSSLEGLTAEDLRLLLNGVGDINVQTLISYTSFNDESGESSERVQRFKRWFWSVVEKMNNVERQDLVYFWTSSPALPASEEGFQPMPSITIRPADDEHLPTANTCISRLYIPLYSNKATLRAKLALAIKTNNRSTGGVG</sequence>
<feature type="compositionally biased region" description="Polar residues" evidence="7">
    <location>
        <begin position="143"/>
        <end position="156"/>
    </location>
</feature>
<evidence type="ECO:0000259" key="8">
    <source>
        <dbReference type="PROSITE" id="PS50237"/>
    </source>
</evidence>
<dbReference type="SMART" id="SM00517">
    <property type="entry name" value="PolyA"/>
    <property type="match status" value="1"/>
</dbReference>
<dbReference type="InterPro" id="IPR002004">
    <property type="entry name" value="PABP_HYD_C"/>
</dbReference>
<evidence type="ECO:0000313" key="11">
    <source>
        <dbReference type="EMBL" id="PVD32023.1"/>
    </source>
</evidence>
<feature type="compositionally biased region" description="Polar residues" evidence="7">
    <location>
        <begin position="329"/>
        <end position="343"/>
    </location>
</feature>
<feature type="compositionally biased region" description="Low complexity" evidence="7">
    <location>
        <begin position="2717"/>
        <end position="2729"/>
    </location>
</feature>
<evidence type="ECO:0000256" key="7">
    <source>
        <dbReference type="SAM" id="MobiDB-lite"/>
    </source>
</evidence>
<feature type="compositionally biased region" description="Basic and acidic residues" evidence="7">
    <location>
        <begin position="581"/>
        <end position="592"/>
    </location>
</feature>
<feature type="zinc finger region" description="UBR-type" evidence="6">
    <location>
        <begin position="1144"/>
        <end position="1212"/>
    </location>
</feature>
<dbReference type="InterPro" id="IPR003126">
    <property type="entry name" value="Znf_UBR"/>
</dbReference>
<dbReference type="GO" id="GO:0005634">
    <property type="term" value="C:nucleus"/>
    <property type="evidence" value="ECO:0007669"/>
    <property type="project" value="TreeGrafter"/>
</dbReference>
<feature type="compositionally biased region" description="Gly residues" evidence="7">
    <location>
        <begin position="2595"/>
        <end position="2615"/>
    </location>
</feature>
<dbReference type="GO" id="GO:0005737">
    <property type="term" value="C:cytoplasm"/>
    <property type="evidence" value="ECO:0007669"/>
    <property type="project" value="TreeGrafter"/>
</dbReference>
<dbReference type="InterPro" id="IPR009091">
    <property type="entry name" value="RCC1/BLIP-II"/>
</dbReference>
<dbReference type="Pfam" id="PF00632">
    <property type="entry name" value="HECT"/>
    <property type="match status" value="1"/>
</dbReference>
<dbReference type="OrthoDB" id="298098at2759"/>
<feature type="compositionally biased region" description="Low complexity" evidence="7">
    <location>
        <begin position="2320"/>
        <end position="2340"/>
    </location>
</feature>
<feature type="compositionally biased region" description="Low complexity" evidence="7">
    <location>
        <begin position="129"/>
        <end position="142"/>
    </location>
</feature>
<dbReference type="InterPro" id="IPR000569">
    <property type="entry name" value="HECT_dom"/>
</dbReference>
<dbReference type="PROSITE" id="PS51157">
    <property type="entry name" value="ZF_UBR"/>
    <property type="match status" value="1"/>
</dbReference>
<feature type="compositionally biased region" description="Acidic residues" evidence="7">
    <location>
        <begin position="1570"/>
        <end position="1592"/>
    </location>
</feature>
<feature type="compositionally biased region" description="Pro residues" evidence="7">
    <location>
        <begin position="994"/>
        <end position="1003"/>
    </location>
</feature>
<keyword evidence="2" id="KW-0863">Zinc-finger</keyword>
<dbReference type="InterPro" id="IPR047503">
    <property type="entry name" value="UBR-box_UBR5"/>
</dbReference>
<feature type="region of interest" description="Disordered" evidence="7">
    <location>
        <begin position="1839"/>
        <end position="1872"/>
    </location>
</feature>
<gene>
    <name evidence="11" type="ORF">C0Q70_07449</name>
</gene>
<feature type="region of interest" description="Disordered" evidence="7">
    <location>
        <begin position="86"/>
        <end position="108"/>
    </location>
</feature>
<dbReference type="FunFam" id="1.10.8.10:FF:000009">
    <property type="entry name" value="Putative E3 ubiquitin-protein ligase UBR5"/>
    <property type="match status" value="1"/>
</dbReference>
<dbReference type="SMART" id="SM00119">
    <property type="entry name" value="HECTc"/>
    <property type="match status" value="1"/>
</dbReference>
<dbReference type="SUPFAM" id="SSF56204">
    <property type="entry name" value="Hect, E3 ligase catalytic domain"/>
    <property type="match status" value="1"/>
</dbReference>
<keyword evidence="1" id="KW-0479">Metal-binding</keyword>
<feature type="compositionally biased region" description="Low complexity" evidence="7">
    <location>
        <begin position="600"/>
        <end position="611"/>
    </location>
</feature>
<dbReference type="Gene3D" id="3.90.1750.10">
    <property type="entry name" value="Hect, E3 ligase catalytic domains"/>
    <property type="match status" value="2"/>
</dbReference>
<dbReference type="SUPFAM" id="SSF63570">
    <property type="entry name" value="PABC (PABP) domain"/>
    <property type="match status" value="1"/>
</dbReference>
<dbReference type="InterPro" id="IPR024725">
    <property type="entry name" value="UBR5_UBA"/>
</dbReference>
<dbReference type="GO" id="GO:0008270">
    <property type="term" value="F:zinc ion binding"/>
    <property type="evidence" value="ECO:0007669"/>
    <property type="project" value="UniProtKB-KW"/>
</dbReference>
<dbReference type="GO" id="GO:0003723">
    <property type="term" value="F:RNA binding"/>
    <property type="evidence" value="ECO:0007669"/>
    <property type="project" value="InterPro"/>
</dbReference>
<dbReference type="Proteomes" id="UP000245119">
    <property type="component" value="Linkage Group LG4"/>
</dbReference>
<dbReference type="Pfam" id="PF00658">
    <property type="entry name" value="MLLE"/>
    <property type="match status" value="1"/>
</dbReference>
<dbReference type="FunFam" id="3.30.2410.10:FF:000008">
    <property type="entry name" value="Putative E3 ubiquitin-protein ligase UBR5"/>
    <property type="match status" value="1"/>
</dbReference>
<dbReference type="EMBL" id="PZQS01000004">
    <property type="protein sequence ID" value="PVD32023.1"/>
    <property type="molecule type" value="Genomic_DNA"/>
</dbReference>
<keyword evidence="3 5" id="KW-0833">Ubl conjugation pathway</keyword>
<feature type="domain" description="UBR-type" evidence="9">
    <location>
        <begin position="1144"/>
        <end position="1212"/>
    </location>
</feature>
<evidence type="ECO:0000256" key="4">
    <source>
        <dbReference type="ARBA" id="ARBA00022833"/>
    </source>
</evidence>
<evidence type="ECO:0000256" key="6">
    <source>
        <dbReference type="PROSITE-ProRule" id="PRU00508"/>
    </source>
</evidence>
<feature type="compositionally biased region" description="Acidic residues" evidence="7">
    <location>
        <begin position="1628"/>
        <end position="1654"/>
    </location>
</feature>
<feature type="region of interest" description="Disordered" evidence="7">
    <location>
        <begin position="991"/>
        <end position="1012"/>
    </location>
</feature>
<feature type="region of interest" description="Disordered" evidence="7">
    <location>
        <begin position="2319"/>
        <end position="2342"/>
    </location>
</feature>
<feature type="region of interest" description="Disordered" evidence="7">
    <location>
        <begin position="2556"/>
        <end position="2628"/>
    </location>
</feature>
<feature type="compositionally biased region" description="Acidic residues" evidence="7">
    <location>
        <begin position="1519"/>
        <end position="1532"/>
    </location>
</feature>
<feature type="region of interest" description="Disordered" evidence="7">
    <location>
        <begin position="121"/>
        <end position="156"/>
    </location>
</feature>
<feature type="region of interest" description="Disordered" evidence="7">
    <location>
        <begin position="2169"/>
        <end position="2201"/>
    </location>
</feature>
<dbReference type="GO" id="GO:0034450">
    <property type="term" value="F:ubiquitin-ubiquitin ligase activity"/>
    <property type="evidence" value="ECO:0007669"/>
    <property type="project" value="TreeGrafter"/>
</dbReference>
<dbReference type="Gene3D" id="3.30.2160.10">
    <property type="entry name" value="Hect, E3 ligase catalytic domain"/>
    <property type="match status" value="1"/>
</dbReference>
<dbReference type="Gene3D" id="1.10.8.10">
    <property type="entry name" value="DNA helicase RuvA subunit, C-terminal domain"/>
    <property type="match status" value="1"/>
</dbReference>
<evidence type="ECO:0000256" key="2">
    <source>
        <dbReference type="ARBA" id="ARBA00022771"/>
    </source>
</evidence>
<feature type="compositionally biased region" description="Basic and acidic residues" evidence="7">
    <location>
        <begin position="1535"/>
        <end position="1567"/>
    </location>
</feature>
<dbReference type="CDD" id="cd14423">
    <property type="entry name" value="CUE_UBR5"/>
    <property type="match status" value="1"/>
</dbReference>
<feature type="region of interest" description="Disordered" evidence="7">
    <location>
        <begin position="2716"/>
        <end position="2750"/>
    </location>
</feature>
<evidence type="ECO:0000313" key="12">
    <source>
        <dbReference type="Proteomes" id="UP000245119"/>
    </source>
</evidence>
<evidence type="ECO:0000256" key="3">
    <source>
        <dbReference type="ARBA" id="ARBA00022786"/>
    </source>
</evidence>
<reference evidence="11 12" key="1">
    <citation type="submission" date="2018-04" db="EMBL/GenBank/DDBJ databases">
        <title>The genome of golden apple snail Pomacea canaliculata provides insight into stress tolerance and invasive adaptation.</title>
        <authorList>
            <person name="Liu C."/>
            <person name="Liu B."/>
            <person name="Ren Y."/>
            <person name="Zhang Y."/>
            <person name="Wang H."/>
            <person name="Li S."/>
            <person name="Jiang F."/>
            <person name="Yin L."/>
            <person name="Zhang G."/>
            <person name="Qian W."/>
            <person name="Fan W."/>
        </authorList>
    </citation>
    <scope>NUCLEOTIDE SEQUENCE [LARGE SCALE GENOMIC DNA]</scope>
    <source>
        <strain evidence="11">SZHN2017</strain>
        <tissue evidence="11">Muscle</tissue>
    </source>
</reference>
<dbReference type="GO" id="GO:0000209">
    <property type="term" value="P:protein polyubiquitination"/>
    <property type="evidence" value="ECO:0007669"/>
    <property type="project" value="TreeGrafter"/>
</dbReference>
<feature type="compositionally biased region" description="Basic and acidic residues" evidence="7">
    <location>
        <begin position="2556"/>
        <end position="2579"/>
    </location>
</feature>
<feature type="region of interest" description="Disordered" evidence="7">
    <location>
        <begin position="1502"/>
        <end position="1603"/>
    </location>
</feature>
<dbReference type="CDD" id="cd19675">
    <property type="entry name" value="UBR-box_UBR5"/>
    <property type="match status" value="1"/>
</dbReference>
<dbReference type="Pfam" id="PF11547">
    <property type="entry name" value="E3_UbLigase_EDD"/>
    <property type="match status" value="1"/>
</dbReference>
<feature type="active site" description="Glycyl thioester intermediate" evidence="5">
    <location>
        <position position="3008"/>
    </location>
</feature>
<dbReference type="PANTHER" id="PTHR46276">
    <property type="entry name" value="E3 UBIQUITIN-PROTEIN LIGASE UBR5"/>
    <property type="match status" value="1"/>
</dbReference>
<dbReference type="SMART" id="SM00396">
    <property type="entry name" value="ZnF_UBR1"/>
    <property type="match status" value="1"/>
</dbReference>
<comment type="caution">
    <text evidence="11">The sequence shown here is derived from an EMBL/GenBank/DDBJ whole genome shotgun (WGS) entry which is preliminary data.</text>
</comment>
<accession>A0A2T7PF45</accession>
<evidence type="ECO:0000256" key="5">
    <source>
        <dbReference type="PROSITE-ProRule" id="PRU00104"/>
    </source>
</evidence>
<dbReference type="SUPFAM" id="SSF50985">
    <property type="entry name" value="RCC1/BLIP-II"/>
    <property type="match status" value="1"/>
</dbReference>
<feature type="region of interest" description="Disordered" evidence="7">
    <location>
        <begin position="1698"/>
        <end position="1734"/>
    </location>
</feature>
<dbReference type="Gene3D" id="1.10.1900.10">
    <property type="entry name" value="c-terminal domain of poly(a) binding protein"/>
    <property type="match status" value="1"/>
</dbReference>
<feature type="compositionally biased region" description="Low complexity" evidence="7">
    <location>
        <begin position="1699"/>
        <end position="1719"/>
    </location>
</feature>
<protein>
    <recommendedName>
        <fullName evidence="13">UBR-type domain-containing protein</fullName>
    </recommendedName>
</protein>
<dbReference type="GO" id="GO:0043130">
    <property type="term" value="F:ubiquitin binding"/>
    <property type="evidence" value="ECO:0007669"/>
    <property type="project" value="InterPro"/>
</dbReference>
<evidence type="ECO:0008006" key="13">
    <source>
        <dbReference type="Google" id="ProtNLM"/>
    </source>
</evidence>
<organism evidence="11 12">
    <name type="scientific">Pomacea canaliculata</name>
    <name type="common">Golden apple snail</name>
    <dbReference type="NCBI Taxonomy" id="400727"/>
    <lineage>
        <taxon>Eukaryota</taxon>
        <taxon>Metazoa</taxon>
        <taxon>Spiralia</taxon>
        <taxon>Lophotrochozoa</taxon>
        <taxon>Mollusca</taxon>
        <taxon>Gastropoda</taxon>
        <taxon>Caenogastropoda</taxon>
        <taxon>Architaenioglossa</taxon>
        <taxon>Ampullarioidea</taxon>
        <taxon>Ampullariidae</taxon>
        <taxon>Pomacea</taxon>
    </lineage>
</organism>
<name>A0A2T7PF45_POMCA</name>
<proteinExistence type="predicted"/>
<dbReference type="PROSITE" id="PS51309">
    <property type="entry name" value="PABC"/>
    <property type="match status" value="1"/>
</dbReference>
<feature type="compositionally biased region" description="Basic and acidic residues" evidence="7">
    <location>
        <begin position="1860"/>
        <end position="1872"/>
    </location>
</feature>
<feature type="domain" description="PABC" evidence="10">
    <location>
        <begin position="2618"/>
        <end position="2695"/>
    </location>
</feature>
<dbReference type="InterPro" id="IPR036053">
    <property type="entry name" value="PABP-dom"/>
</dbReference>
<evidence type="ECO:0000256" key="1">
    <source>
        <dbReference type="ARBA" id="ARBA00022723"/>
    </source>
</evidence>
<evidence type="ECO:0000259" key="9">
    <source>
        <dbReference type="PROSITE" id="PS51157"/>
    </source>
</evidence>
<keyword evidence="4" id="KW-0862">Zinc</keyword>
<feature type="region of interest" description="Disordered" evidence="7">
    <location>
        <begin position="581"/>
        <end position="633"/>
    </location>
</feature>
<feature type="compositionally biased region" description="Low complexity" evidence="7">
    <location>
        <begin position="2616"/>
        <end position="2628"/>
    </location>
</feature>
<dbReference type="PANTHER" id="PTHR46276:SF1">
    <property type="entry name" value="E3 UBIQUITIN-PROTEIN LIGASE UBR5"/>
    <property type="match status" value="1"/>
</dbReference>
<dbReference type="STRING" id="400727.A0A2T7PF45"/>
<dbReference type="PROSITE" id="PS50237">
    <property type="entry name" value="HECT"/>
    <property type="match status" value="1"/>
</dbReference>